<keyword evidence="3 4" id="KW-0408">Iron</keyword>
<dbReference type="PANTHER" id="PTHR35008:SF8">
    <property type="entry name" value="ALCOHOL DEHYDROGENASE CYTOCHROME C SUBUNIT"/>
    <property type="match status" value="1"/>
</dbReference>
<keyword evidence="8" id="KW-1185">Reference proteome</keyword>
<dbReference type="SUPFAM" id="SSF46626">
    <property type="entry name" value="Cytochrome c"/>
    <property type="match status" value="2"/>
</dbReference>
<feature type="domain" description="Cytochrome c" evidence="6">
    <location>
        <begin position="155"/>
        <end position="261"/>
    </location>
</feature>
<evidence type="ECO:0000313" key="7">
    <source>
        <dbReference type="EMBL" id="WOB10213.1"/>
    </source>
</evidence>
<evidence type="ECO:0000256" key="2">
    <source>
        <dbReference type="ARBA" id="ARBA00022723"/>
    </source>
</evidence>
<evidence type="ECO:0000256" key="4">
    <source>
        <dbReference type="PROSITE-ProRule" id="PRU00433"/>
    </source>
</evidence>
<dbReference type="Pfam" id="PF00034">
    <property type="entry name" value="Cytochrom_C"/>
    <property type="match status" value="1"/>
</dbReference>
<organism evidence="7 8">
    <name type="scientific">Piscinibacter gummiphilus</name>
    <dbReference type="NCBI Taxonomy" id="946333"/>
    <lineage>
        <taxon>Bacteria</taxon>
        <taxon>Pseudomonadati</taxon>
        <taxon>Pseudomonadota</taxon>
        <taxon>Betaproteobacteria</taxon>
        <taxon>Burkholderiales</taxon>
        <taxon>Sphaerotilaceae</taxon>
        <taxon>Piscinibacter</taxon>
    </lineage>
</organism>
<dbReference type="RefSeq" id="WP_316703120.1">
    <property type="nucleotide sequence ID" value="NZ_CP136336.1"/>
</dbReference>
<name>A0ABZ0D590_9BURK</name>
<protein>
    <submittedName>
        <fullName evidence="7">C-type cytochrome</fullName>
    </submittedName>
</protein>
<dbReference type="Gene3D" id="1.10.760.10">
    <property type="entry name" value="Cytochrome c-like domain"/>
    <property type="match status" value="2"/>
</dbReference>
<dbReference type="PROSITE" id="PS51007">
    <property type="entry name" value="CYTC"/>
    <property type="match status" value="2"/>
</dbReference>
<evidence type="ECO:0000259" key="6">
    <source>
        <dbReference type="PROSITE" id="PS51007"/>
    </source>
</evidence>
<keyword evidence="1 4" id="KW-0349">Heme</keyword>
<feature type="domain" description="Cytochrome c" evidence="6">
    <location>
        <begin position="9"/>
        <end position="116"/>
    </location>
</feature>
<dbReference type="InterPro" id="IPR051459">
    <property type="entry name" value="Cytochrome_c-type_DH"/>
</dbReference>
<accession>A0ABZ0D590</accession>
<evidence type="ECO:0000313" key="8">
    <source>
        <dbReference type="Proteomes" id="UP001303946"/>
    </source>
</evidence>
<evidence type="ECO:0000256" key="5">
    <source>
        <dbReference type="SAM" id="MobiDB-lite"/>
    </source>
</evidence>
<dbReference type="InterPro" id="IPR036909">
    <property type="entry name" value="Cyt_c-like_dom_sf"/>
</dbReference>
<sequence length="304" mass="31844">MTEASADQGSVERGRFLVHGPAHCATCHAGTADGPAASAPLSGGRTFDLGLLGSFVAANLTGDASTGLGAWTDAELYRVLRTGRNRQGRPLAPLMDTTGMSDQDLLSIVAYLRSVPRVRHETGASEIGLMGRVALHWVIGTPVHAPPSASDASTDHAALGAYLANRVANCRGCHTPRSALTGRLTGPPFSGGLRLEEGGATFSVPDITGTGALRQRSEQSFIALFRARAQIPGASPMPWDAFSLMSDDELSAIYRYLKSLPGKGSSASTMRSQSVRSNRAGLCIRAPAPSAPSNESEYSGCHRR</sequence>
<dbReference type="PANTHER" id="PTHR35008">
    <property type="entry name" value="BLL4482 PROTEIN-RELATED"/>
    <property type="match status" value="1"/>
</dbReference>
<feature type="region of interest" description="Disordered" evidence="5">
    <location>
        <begin position="285"/>
        <end position="304"/>
    </location>
</feature>
<dbReference type="Proteomes" id="UP001303946">
    <property type="component" value="Chromosome"/>
</dbReference>
<gene>
    <name evidence="7" type="ORF">RXV79_09135</name>
</gene>
<keyword evidence="2 4" id="KW-0479">Metal-binding</keyword>
<proteinExistence type="predicted"/>
<reference evidence="7 8" key="1">
    <citation type="submission" date="2023-10" db="EMBL/GenBank/DDBJ databases">
        <title>Bacteria for the degradation of biodegradable plastic PBAT(Polybutylene adipate terephthalate).</title>
        <authorList>
            <person name="Weon H.-Y."/>
            <person name="Yeon J."/>
        </authorList>
    </citation>
    <scope>NUCLEOTIDE SEQUENCE [LARGE SCALE GENOMIC DNA]</scope>
    <source>
        <strain evidence="7 8">SBD 7-3</strain>
    </source>
</reference>
<evidence type="ECO:0000256" key="1">
    <source>
        <dbReference type="ARBA" id="ARBA00022617"/>
    </source>
</evidence>
<evidence type="ECO:0000256" key="3">
    <source>
        <dbReference type="ARBA" id="ARBA00023004"/>
    </source>
</evidence>
<dbReference type="EMBL" id="CP136336">
    <property type="protein sequence ID" value="WOB10213.1"/>
    <property type="molecule type" value="Genomic_DNA"/>
</dbReference>
<dbReference type="InterPro" id="IPR009056">
    <property type="entry name" value="Cyt_c-like_dom"/>
</dbReference>